<sequence>MQLEPQPAVQAVVALIVALAAAGVAGWVTSHHPFMWPLWLALPLAAGWAWREAAVQPRLLRWDGQAWWLTEPDASAEMAVSLSVLIDLDGWLLLRAAPGSRWLPLSRRQQSAHWTALRATLFAGPSGVPSP</sequence>
<keyword evidence="1" id="KW-1133">Transmembrane helix</keyword>
<feature type="transmembrane region" description="Helical" evidence="1">
    <location>
        <begin position="34"/>
        <end position="51"/>
    </location>
</feature>
<reference evidence="2 3" key="1">
    <citation type="submission" date="2023-07" db="EMBL/GenBank/DDBJ databases">
        <title>Sorghum-associated microbial communities from plants grown in Nebraska, USA.</title>
        <authorList>
            <person name="Schachtman D."/>
        </authorList>
    </citation>
    <scope>NUCLEOTIDE SEQUENCE [LARGE SCALE GENOMIC DNA]</scope>
    <source>
        <strain evidence="2 3">BE316</strain>
    </source>
</reference>
<dbReference type="EMBL" id="JAVDXV010000008">
    <property type="protein sequence ID" value="MDR7334753.1"/>
    <property type="molecule type" value="Genomic_DNA"/>
</dbReference>
<comment type="caution">
    <text evidence="2">The sequence shown here is derived from an EMBL/GenBank/DDBJ whole genome shotgun (WGS) entry which is preliminary data.</text>
</comment>
<evidence type="ECO:0000313" key="3">
    <source>
        <dbReference type="Proteomes" id="UP001180825"/>
    </source>
</evidence>
<evidence type="ECO:0000313" key="2">
    <source>
        <dbReference type="EMBL" id="MDR7334753.1"/>
    </source>
</evidence>
<keyword evidence="1" id="KW-0812">Transmembrane</keyword>
<gene>
    <name evidence="2" type="ORF">J2X21_003917</name>
</gene>
<feature type="transmembrane region" description="Helical" evidence="1">
    <location>
        <begin position="7"/>
        <end position="28"/>
    </location>
</feature>
<keyword evidence="3" id="KW-1185">Reference proteome</keyword>
<organism evidence="2 3">
    <name type="scientific">Roseateles asaccharophilus</name>
    <dbReference type="NCBI Taxonomy" id="582607"/>
    <lineage>
        <taxon>Bacteria</taxon>
        <taxon>Pseudomonadati</taxon>
        <taxon>Pseudomonadota</taxon>
        <taxon>Betaproteobacteria</taxon>
        <taxon>Burkholderiales</taxon>
        <taxon>Sphaerotilaceae</taxon>
        <taxon>Roseateles</taxon>
    </lineage>
</organism>
<proteinExistence type="predicted"/>
<evidence type="ECO:0000256" key="1">
    <source>
        <dbReference type="SAM" id="Phobius"/>
    </source>
</evidence>
<evidence type="ECO:0008006" key="4">
    <source>
        <dbReference type="Google" id="ProtNLM"/>
    </source>
</evidence>
<keyword evidence="1" id="KW-0472">Membrane</keyword>
<name>A0ABU2ADS6_9BURK</name>
<dbReference type="RefSeq" id="WP_310331393.1">
    <property type="nucleotide sequence ID" value="NZ_JAVDXV010000008.1"/>
</dbReference>
<accession>A0ABU2ADS6</accession>
<dbReference type="Proteomes" id="UP001180825">
    <property type="component" value="Unassembled WGS sequence"/>
</dbReference>
<protein>
    <recommendedName>
        <fullName evidence="4">Toxin CptA</fullName>
    </recommendedName>
</protein>